<evidence type="ECO:0000313" key="3">
    <source>
        <dbReference type="Proteomes" id="UP000243719"/>
    </source>
</evidence>
<reference evidence="3" key="1">
    <citation type="submission" date="2016-09" db="EMBL/GenBank/DDBJ databases">
        <authorList>
            <person name="Varghese N."/>
            <person name="Submissions S."/>
        </authorList>
    </citation>
    <scope>NUCLEOTIDE SEQUENCE [LARGE SCALE GENOMIC DNA]</scope>
    <source>
        <strain evidence="3">JS23</strain>
    </source>
</reference>
<dbReference type="AlphaFoldDB" id="A0A1H2PKD0"/>
<sequence>MCKRSVSRKRECVVARGSESPPRAPVSAERIGHAQQVADALPHAVSSESGADRFSRIAHENAQLRILLAPHDSPFVLPTAARPTKK</sequence>
<accession>A0A1H2PKD0</accession>
<keyword evidence="3" id="KW-1185">Reference proteome</keyword>
<evidence type="ECO:0000256" key="1">
    <source>
        <dbReference type="SAM" id="MobiDB-lite"/>
    </source>
</evidence>
<evidence type="ECO:0000313" key="2">
    <source>
        <dbReference type="EMBL" id="SDV46435.1"/>
    </source>
</evidence>
<name>A0A1H2PKD0_9BURK</name>
<dbReference type="EMBL" id="FNLO01000001">
    <property type="protein sequence ID" value="SDV46435.1"/>
    <property type="molecule type" value="Genomic_DNA"/>
</dbReference>
<gene>
    <name evidence="2" type="ORF">SAMN05216551_101336</name>
</gene>
<proteinExistence type="predicted"/>
<protein>
    <submittedName>
        <fullName evidence="2">Uncharacterized protein</fullName>
    </submittedName>
</protein>
<feature type="region of interest" description="Disordered" evidence="1">
    <location>
        <begin position="1"/>
        <end position="26"/>
    </location>
</feature>
<dbReference type="Proteomes" id="UP000243719">
    <property type="component" value="Unassembled WGS sequence"/>
</dbReference>
<organism evidence="2 3">
    <name type="scientific">Chitinasiproducens palmae</name>
    <dbReference type="NCBI Taxonomy" id="1770053"/>
    <lineage>
        <taxon>Bacteria</taxon>
        <taxon>Pseudomonadati</taxon>
        <taxon>Pseudomonadota</taxon>
        <taxon>Betaproteobacteria</taxon>
        <taxon>Burkholderiales</taxon>
        <taxon>Burkholderiaceae</taxon>
        <taxon>Chitinasiproducens</taxon>
    </lineage>
</organism>